<proteinExistence type="inferred from homology"/>
<feature type="region of interest" description="Disordered" evidence="6">
    <location>
        <begin position="143"/>
        <end position="223"/>
    </location>
</feature>
<evidence type="ECO:0000256" key="2">
    <source>
        <dbReference type="ARBA" id="ARBA00009399"/>
    </source>
</evidence>
<feature type="transmembrane region" description="Helical" evidence="7">
    <location>
        <begin position="83"/>
        <end position="104"/>
    </location>
</feature>
<reference evidence="9" key="1">
    <citation type="submission" date="2021-02" db="EMBL/GenBank/DDBJ databases">
        <title>Phycicoccus sp. MQZ13P-5T, whole genome shotgun sequence.</title>
        <authorList>
            <person name="Tuo L."/>
        </authorList>
    </citation>
    <scope>NUCLEOTIDE SEQUENCE</scope>
    <source>
        <strain evidence="9">MQZ13P-5</strain>
    </source>
</reference>
<feature type="domain" description="GtrA/DPMS transmembrane" evidence="8">
    <location>
        <begin position="19"/>
        <end position="137"/>
    </location>
</feature>
<keyword evidence="3 7" id="KW-0812">Transmembrane</keyword>
<evidence type="ECO:0000313" key="9">
    <source>
        <dbReference type="EMBL" id="MBM6401581.1"/>
    </source>
</evidence>
<evidence type="ECO:0000256" key="6">
    <source>
        <dbReference type="SAM" id="MobiDB-lite"/>
    </source>
</evidence>
<sequence length="223" mass="23335">MADAARGARPAVTRELAVFAVVGLASTGVHLGGFVVLRHLLDSAQVANTVALLVAAVANTWANRRWTFGIRGRDGAARHQVQGLLVFALTLGMTSGGLALLGVLAPGAPTWVETGVVAATTAAATAVKYLAMRWWVFAPAQSSRRTKEPAESSKWTTPVQSSPSTVPVQTTTVERATDGVSGQSMSSTTHPKSRSAPSTTHSRRSPDRADPAGRAVTWPRTDS</sequence>
<feature type="transmembrane region" description="Helical" evidence="7">
    <location>
        <begin position="43"/>
        <end position="62"/>
    </location>
</feature>
<dbReference type="InterPro" id="IPR051401">
    <property type="entry name" value="GtrA_CellWall_Glycosyl"/>
</dbReference>
<accession>A0ABS2CNW9</accession>
<evidence type="ECO:0000256" key="1">
    <source>
        <dbReference type="ARBA" id="ARBA00004141"/>
    </source>
</evidence>
<evidence type="ECO:0000256" key="4">
    <source>
        <dbReference type="ARBA" id="ARBA00022989"/>
    </source>
</evidence>
<keyword evidence="10" id="KW-1185">Reference proteome</keyword>
<evidence type="ECO:0000256" key="5">
    <source>
        <dbReference type="ARBA" id="ARBA00023136"/>
    </source>
</evidence>
<feature type="compositionally biased region" description="Low complexity" evidence="6">
    <location>
        <begin position="156"/>
        <end position="173"/>
    </location>
</feature>
<feature type="compositionally biased region" description="Polar residues" evidence="6">
    <location>
        <begin position="180"/>
        <end position="200"/>
    </location>
</feature>
<dbReference type="InterPro" id="IPR007267">
    <property type="entry name" value="GtrA_DPMS_TM"/>
</dbReference>
<evidence type="ECO:0000313" key="10">
    <source>
        <dbReference type="Proteomes" id="UP001430172"/>
    </source>
</evidence>
<evidence type="ECO:0000256" key="3">
    <source>
        <dbReference type="ARBA" id="ARBA00022692"/>
    </source>
</evidence>
<evidence type="ECO:0000256" key="7">
    <source>
        <dbReference type="SAM" id="Phobius"/>
    </source>
</evidence>
<dbReference type="Pfam" id="PF04138">
    <property type="entry name" value="GtrA_DPMS_TM"/>
    <property type="match status" value="1"/>
</dbReference>
<organism evidence="9 10">
    <name type="scientific">Phycicoccus sonneratiae</name>
    <dbReference type="NCBI Taxonomy" id="2807628"/>
    <lineage>
        <taxon>Bacteria</taxon>
        <taxon>Bacillati</taxon>
        <taxon>Actinomycetota</taxon>
        <taxon>Actinomycetes</taxon>
        <taxon>Micrococcales</taxon>
        <taxon>Intrasporangiaceae</taxon>
        <taxon>Phycicoccus</taxon>
    </lineage>
</organism>
<gene>
    <name evidence="9" type="ORF">JQN70_14370</name>
</gene>
<comment type="subcellular location">
    <subcellularLocation>
        <location evidence="1">Membrane</location>
        <topology evidence="1">Multi-pass membrane protein</topology>
    </subcellularLocation>
</comment>
<keyword evidence="5 7" id="KW-0472">Membrane</keyword>
<dbReference type="PANTHER" id="PTHR38459:SF1">
    <property type="entry name" value="PROPHAGE BACTOPRENOL-LINKED GLUCOSE TRANSLOCASE HOMOLOG"/>
    <property type="match status" value="1"/>
</dbReference>
<name>A0ABS2CNW9_9MICO</name>
<dbReference type="PANTHER" id="PTHR38459">
    <property type="entry name" value="PROPHAGE BACTOPRENOL-LINKED GLUCOSE TRANSLOCASE HOMOLOG"/>
    <property type="match status" value="1"/>
</dbReference>
<keyword evidence="4 7" id="KW-1133">Transmembrane helix</keyword>
<comment type="caution">
    <text evidence="9">The sequence shown here is derived from an EMBL/GenBank/DDBJ whole genome shotgun (WGS) entry which is preliminary data.</text>
</comment>
<feature type="transmembrane region" description="Helical" evidence="7">
    <location>
        <begin position="16"/>
        <end position="37"/>
    </location>
</feature>
<comment type="similarity">
    <text evidence="2">Belongs to the GtrA family.</text>
</comment>
<dbReference type="Proteomes" id="UP001430172">
    <property type="component" value="Unassembled WGS sequence"/>
</dbReference>
<dbReference type="EMBL" id="JAFDVD010000015">
    <property type="protein sequence ID" value="MBM6401581.1"/>
    <property type="molecule type" value="Genomic_DNA"/>
</dbReference>
<protein>
    <submittedName>
        <fullName evidence="9">GtrA family protein</fullName>
    </submittedName>
</protein>
<evidence type="ECO:0000259" key="8">
    <source>
        <dbReference type="Pfam" id="PF04138"/>
    </source>
</evidence>
<feature type="transmembrane region" description="Helical" evidence="7">
    <location>
        <begin position="116"/>
        <end position="137"/>
    </location>
</feature>